<dbReference type="GO" id="GO:0006426">
    <property type="term" value="P:glycyl-tRNA aminoacylation"/>
    <property type="evidence" value="ECO:0007669"/>
    <property type="project" value="UniProtKB-UniRule"/>
</dbReference>
<evidence type="ECO:0000256" key="1">
    <source>
        <dbReference type="ARBA" id="ARBA00004496"/>
    </source>
</evidence>
<organism evidence="13 14">
    <name type="scientific">Aquitalea magnusonii</name>
    <dbReference type="NCBI Taxonomy" id="332411"/>
    <lineage>
        <taxon>Bacteria</taxon>
        <taxon>Pseudomonadati</taxon>
        <taxon>Pseudomonadota</taxon>
        <taxon>Betaproteobacteria</taxon>
        <taxon>Neisseriales</taxon>
        <taxon>Chromobacteriaceae</taxon>
        <taxon>Aquitalea</taxon>
    </lineage>
</organism>
<dbReference type="EMBL" id="QJKC01000015">
    <property type="protein sequence ID" value="PXX43406.1"/>
    <property type="molecule type" value="Genomic_DNA"/>
</dbReference>
<proteinExistence type="inferred from homology"/>
<evidence type="ECO:0000256" key="3">
    <source>
        <dbReference type="ARBA" id="ARBA00011209"/>
    </source>
</evidence>
<name>A0A318J439_9NEIS</name>
<protein>
    <recommendedName>
        <fullName evidence="11">Glycine--tRNA ligase beta subunit</fullName>
        <ecNumber evidence="11">6.1.1.14</ecNumber>
    </recommendedName>
    <alternativeName>
        <fullName evidence="11">Glycyl-tRNA synthetase beta subunit</fullName>
        <shortName evidence="11">GlyRS</shortName>
    </alternativeName>
</protein>
<dbReference type="GO" id="GO:0005829">
    <property type="term" value="C:cytosol"/>
    <property type="evidence" value="ECO:0007669"/>
    <property type="project" value="TreeGrafter"/>
</dbReference>
<evidence type="ECO:0000313" key="13">
    <source>
        <dbReference type="EMBL" id="PXX43406.1"/>
    </source>
</evidence>
<comment type="caution">
    <text evidence="13">The sequence shown here is derived from an EMBL/GenBank/DDBJ whole genome shotgun (WGS) entry which is preliminary data.</text>
</comment>
<sequence length="686" mass="73457">MNATLLIELLTEELPPKALEKLSLSFAQTISEELKKLQFVAADVEAIAFASPRRLAVQVPAVLAVQPDQKIVRKGPAVAAGMKDGQPTPALAGFARSCGVDVSALSTMSDGKQDVFAYESTKTGEALAAVLTDIVALALKKLPIPKLMHWGDLDYQFVRPVHGLIMLWGETVIEGGVLGLSSRNATRGHRFLSSGDVFVEKADDYARVLFEQGKVLASFNARRELIKKRLADAAAVHGATIAADDALLDEVTALVEWPVVLEAGFEAEFLKVPQECLILTMQQNQKYFPLLDANGKLMNRFLLVSNLETADPSHIIQGNERVLRARLSDAKFFFEQDQKARLETRLAKLAEVVYHNKIGSQLERVERLQSIAGQIAAQLGADQSVAERAALLAKADLVTDMVGEFPELQGVMGMYYAQHDGESEVVAAAIEGHYHPRFAGDSLPQGDIATAVALADKLEAIVGIWGIGLIPTGDKDPYALRRAALGVLRMVLAAKLDLKALLALVAAAFPAGKLSATTADEVFAFMMDRLKNYLAADYQADEVDAVLALAPSVLNEVPAVLAAVAAFKALPEAATLAAANKRVKNILKKTEGEVGEVNPALLSEAAEQALYAAVSELAPQVDAKFAAHDFAGALAQLSSLKAPVDAFFDGVMVMADDLAVRANRIALLARLAALFNRVADISLLAD</sequence>
<keyword evidence="7 11" id="KW-0067">ATP-binding</keyword>
<evidence type="ECO:0000256" key="10">
    <source>
        <dbReference type="ARBA" id="ARBA00047937"/>
    </source>
</evidence>
<comment type="subunit">
    <text evidence="3 11">Tetramer of two alpha and two beta subunits.</text>
</comment>
<dbReference type="PANTHER" id="PTHR30075">
    <property type="entry name" value="GLYCYL-TRNA SYNTHETASE"/>
    <property type="match status" value="1"/>
</dbReference>
<dbReference type="PROSITE" id="PS50861">
    <property type="entry name" value="AA_TRNA_LIGASE_II_GLYAB"/>
    <property type="match status" value="1"/>
</dbReference>
<keyword evidence="14" id="KW-1185">Reference proteome</keyword>
<dbReference type="AlphaFoldDB" id="A0A318J439"/>
<dbReference type="Pfam" id="PF05746">
    <property type="entry name" value="DALR_1"/>
    <property type="match status" value="1"/>
</dbReference>
<dbReference type="InterPro" id="IPR006194">
    <property type="entry name" value="Gly-tRNA-synth_heterodimer"/>
</dbReference>
<dbReference type="RefSeq" id="WP_110313608.1">
    <property type="nucleotide sequence ID" value="NZ_QJKC01000015.1"/>
</dbReference>
<dbReference type="SUPFAM" id="SSF109604">
    <property type="entry name" value="HD-domain/PDEase-like"/>
    <property type="match status" value="1"/>
</dbReference>
<dbReference type="Pfam" id="PF02092">
    <property type="entry name" value="tRNA_synt_2f"/>
    <property type="match status" value="1"/>
</dbReference>
<comment type="similarity">
    <text evidence="2 11">Belongs to the class-II aminoacyl-tRNA synthetase family.</text>
</comment>
<dbReference type="GO" id="GO:0004814">
    <property type="term" value="F:arginine-tRNA ligase activity"/>
    <property type="evidence" value="ECO:0007669"/>
    <property type="project" value="InterPro"/>
</dbReference>
<feature type="domain" description="DALR anticodon binding" evidence="12">
    <location>
        <begin position="578"/>
        <end position="675"/>
    </location>
</feature>
<evidence type="ECO:0000259" key="12">
    <source>
        <dbReference type="Pfam" id="PF05746"/>
    </source>
</evidence>
<evidence type="ECO:0000256" key="6">
    <source>
        <dbReference type="ARBA" id="ARBA00022741"/>
    </source>
</evidence>
<dbReference type="EC" id="6.1.1.14" evidence="11"/>
<evidence type="ECO:0000313" key="14">
    <source>
        <dbReference type="Proteomes" id="UP000248395"/>
    </source>
</evidence>
<dbReference type="GO" id="GO:0005524">
    <property type="term" value="F:ATP binding"/>
    <property type="evidence" value="ECO:0007669"/>
    <property type="project" value="UniProtKB-UniRule"/>
</dbReference>
<dbReference type="GO" id="GO:0004820">
    <property type="term" value="F:glycine-tRNA ligase activity"/>
    <property type="evidence" value="ECO:0007669"/>
    <property type="project" value="UniProtKB-UniRule"/>
</dbReference>
<evidence type="ECO:0000256" key="4">
    <source>
        <dbReference type="ARBA" id="ARBA00022490"/>
    </source>
</evidence>
<evidence type="ECO:0000256" key="11">
    <source>
        <dbReference type="HAMAP-Rule" id="MF_00255"/>
    </source>
</evidence>
<keyword evidence="4 11" id="KW-0963">Cytoplasm</keyword>
<evidence type="ECO:0000256" key="5">
    <source>
        <dbReference type="ARBA" id="ARBA00022598"/>
    </source>
</evidence>
<evidence type="ECO:0000256" key="7">
    <source>
        <dbReference type="ARBA" id="ARBA00022840"/>
    </source>
</evidence>
<reference evidence="13 14" key="1">
    <citation type="submission" date="2018-05" db="EMBL/GenBank/DDBJ databases">
        <title>Genomic Encyclopedia of Type Strains, Phase IV (KMG-IV): sequencing the most valuable type-strain genomes for metagenomic binning, comparative biology and taxonomic classification.</title>
        <authorList>
            <person name="Goeker M."/>
        </authorList>
    </citation>
    <scope>NUCLEOTIDE SEQUENCE [LARGE SCALE GENOMIC DNA]</scope>
    <source>
        <strain evidence="13 14">DSM 25134</strain>
    </source>
</reference>
<dbReference type="OrthoDB" id="9775440at2"/>
<gene>
    <name evidence="11" type="primary">glyS</name>
    <name evidence="13" type="ORF">DFR38_11534</name>
</gene>
<evidence type="ECO:0000256" key="2">
    <source>
        <dbReference type="ARBA" id="ARBA00008226"/>
    </source>
</evidence>
<keyword evidence="8 11" id="KW-0648">Protein biosynthesis</keyword>
<dbReference type="PANTHER" id="PTHR30075:SF2">
    <property type="entry name" value="GLYCINE--TRNA LIGASE, CHLOROPLASTIC_MITOCHONDRIAL 2"/>
    <property type="match status" value="1"/>
</dbReference>
<dbReference type="PRINTS" id="PR01045">
    <property type="entry name" value="TRNASYNTHGB"/>
</dbReference>
<comment type="catalytic activity">
    <reaction evidence="10 11">
        <text>tRNA(Gly) + glycine + ATP = glycyl-tRNA(Gly) + AMP + diphosphate</text>
        <dbReference type="Rhea" id="RHEA:16013"/>
        <dbReference type="Rhea" id="RHEA-COMP:9664"/>
        <dbReference type="Rhea" id="RHEA-COMP:9683"/>
        <dbReference type="ChEBI" id="CHEBI:30616"/>
        <dbReference type="ChEBI" id="CHEBI:33019"/>
        <dbReference type="ChEBI" id="CHEBI:57305"/>
        <dbReference type="ChEBI" id="CHEBI:78442"/>
        <dbReference type="ChEBI" id="CHEBI:78522"/>
        <dbReference type="ChEBI" id="CHEBI:456215"/>
        <dbReference type="EC" id="6.1.1.14"/>
    </reaction>
</comment>
<keyword evidence="5 11" id="KW-0436">Ligase</keyword>
<evidence type="ECO:0000256" key="9">
    <source>
        <dbReference type="ARBA" id="ARBA00023146"/>
    </source>
</evidence>
<dbReference type="InterPro" id="IPR008909">
    <property type="entry name" value="DALR_anticod-bd"/>
</dbReference>
<dbReference type="HAMAP" id="MF_00255">
    <property type="entry name" value="Gly_tRNA_synth_beta"/>
    <property type="match status" value="1"/>
</dbReference>
<dbReference type="Proteomes" id="UP000248395">
    <property type="component" value="Unassembled WGS sequence"/>
</dbReference>
<keyword evidence="9 11" id="KW-0030">Aminoacyl-tRNA synthetase</keyword>
<keyword evidence="6 11" id="KW-0547">Nucleotide-binding</keyword>
<comment type="subcellular location">
    <subcellularLocation>
        <location evidence="1 11">Cytoplasm</location>
    </subcellularLocation>
</comment>
<dbReference type="NCBIfam" id="TIGR00211">
    <property type="entry name" value="glyS"/>
    <property type="match status" value="1"/>
</dbReference>
<evidence type="ECO:0000256" key="8">
    <source>
        <dbReference type="ARBA" id="ARBA00022917"/>
    </source>
</evidence>
<dbReference type="GO" id="GO:0006420">
    <property type="term" value="P:arginyl-tRNA aminoacylation"/>
    <property type="evidence" value="ECO:0007669"/>
    <property type="project" value="InterPro"/>
</dbReference>
<dbReference type="InterPro" id="IPR015944">
    <property type="entry name" value="Gly-tRNA-synth_bsu"/>
</dbReference>
<accession>A0A318J439</accession>